<dbReference type="OrthoDB" id="2333384at2759"/>
<dbReference type="InterPro" id="IPR014756">
    <property type="entry name" value="Ig_E-set"/>
</dbReference>
<protein>
    <recommendedName>
        <fullName evidence="3">Arrestin C-terminal-like domain-containing protein</fullName>
    </recommendedName>
</protein>
<evidence type="ECO:0000256" key="2">
    <source>
        <dbReference type="ARBA" id="ARBA00022606"/>
    </source>
</evidence>
<organism evidence="4 5">
    <name type="scientific">Trichomalopsis sarcophagae</name>
    <dbReference type="NCBI Taxonomy" id="543379"/>
    <lineage>
        <taxon>Eukaryota</taxon>
        <taxon>Metazoa</taxon>
        <taxon>Ecdysozoa</taxon>
        <taxon>Arthropoda</taxon>
        <taxon>Hexapoda</taxon>
        <taxon>Insecta</taxon>
        <taxon>Pterygota</taxon>
        <taxon>Neoptera</taxon>
        <taxon>Endopterygota</taxon>
        <taxon>Hymenoptera</taxon>
        <taxon>Apocrita</taxon>
        <taxon>Proctotrupomorpha</taxon>
        <taxon>Chalcidoidea</taxon>
        <taxon>Pteromalidae</taxon>
        <taxon>Pteromalinae</taxon>
        <taxon>Trichomalopsis</taxon>
    </lineage>
</organism>
<dbReference type="PANTHER" id="PTHR11188:SF176">
    <property type="entry name" value="ARRESTIN DOMAIN-CONTAINING PROTEIN 1"/>
    <property type="match status" value="1"/>
</dbReference>
<evidence type="ECO:0000313" key="4">
    <source>
        <dbReference type="EMBL" id="OXU20349.1"/>
    </source>
</evidence>
<feature type="domain" description="Arrestin C-terminal-like" evidence="3">
    <location>
        <begin position="182"/>
        <end position="311"/>
    </location>
</feature>
<dbReference type="InterPro" id="IPR011022">
    <property type="entry name" value="Arrestin_C-like"/>
</dbReference>
<comment type="similarity">
    <text evidence="1">Belongs to the arrestin family.</text>
</comment>
<feature type="domain" description="Arrestin C-terminal-like" evidence="3">
    <location>
        <begin position="550"/>
        <end position="679"/>
    </location>
</feature>
<proteinExistence type="inferred from homology"/>
<dbReference type="SUPFAM" id="SSF81296">
    <property type="entry name" value="E set domains"/>
    <property type="match status" value="4"/>
</dbReference>
<comment type="caution">
    <text evidence="4">The sequence shown here is derived from an EMBL/GenBank/DDBJ whole genome shotgun (WGS) entry which is preliminary data.</text>
</comment>
<dbReference type="GO" id="GO:0005737">
    <property type="term" value="C:cytoplasm"/>
    <property type="evidence" value="ECO:0007669"/>
    <property type="project" value="TreeGrafter"/>
</dbReference>
<dbReference type="Gene3D" id="2.60.40.640">
    <property type="match status" value="4"/>
</dbReference>
<dbReference type="STRING" id="543379.A0A232EPN9"/>
<sequence length="783" mass="87189">MGKLQAFRIEFDQRGATYAPGDTVTGKVILILTGPKNVREIRVKAKGQAVVRWSEDRTVTDSDGKSHTETDYYTNSETYFSKSSILVSPTGGESSTEIPAGKHCYPFSFRIPPNVPCSFEHSIGHIRYTAKAVLDRPWRFDHKTLSAFTVIADYDLNACSNLSRGINDVIDREFHSCLCFVNAGNLNAAVRSRVKGFVPGETIQLDVSYDNSSSSVDVDMMRLCFYKRLTFHATTKSKSDWTDIRNVRVGGPFPKKGDQSLCIKVPAIPPSNLEHCSIIDVSYGLELKIHTSGMHRKIKRYYPIVIGTIPLYNRGPVLIQPSAPTIDQVGDSDTESLPPYQQEVRLQPIGFIGMTPPPYPDEMPPPSYEECIGGSKLIGDPNEKGMVGSDLQFAPKYPVYKFPMPMPQVRLKAKGEAEVHWTETRTVRDSDGRSRTVTDHYRNSESYFNVCIVLAGPSRGESSVEIPPGTHTYPFSFHIPFNVPCSFEHHIGHVRYSIKAVMDRPWRFDHKVMSAFTVIADYNLNDIPNLSRGINDEINREFNTCLCFGNDGTLNAIVKSRVRGFVPGEIIQLDVGYDNSSTSVDVEEMTLHLYKHLSFHATSKSKHKIEDIREMKVGGPFPKKGEQSLTVRVPSVPPSNLQNCRIIDISYQLVFKIHTSGFHRKIKRNYPVEIGTIPLIQRGPIHTQPSLVPSAPPSDQVAVDTQLPPYQDQAGALPIGFADASAPPYPAEIPPPSYEECIGGGKLIGDPNEKGMVGSNMQFTPKYPVYNLPMPMPQPPRNP</sequence>
<dbReference type="SMART" id="SM01017">
    <property type="entry name" value="Arrestin_C"/>
    <property type="match status" value="2"/>
</dbReference>
<evidence type="ECO:0000259" key="3">
    <source>
        <dbReference type="SMART" id="SM01017"/>
    </source>
</evidence>
<dbReference type="EMBL" id="NNAY01002906">
    <property type="protein sequence ID" value="OXU20349.1"/>
    <property type="molecule type" value="Genomic_DNA"/>
</dbReference>
<evidence type="ECO:0000256" key="1">
    <source>
        <dbReference type="ARBA" id="ARBA00005298"/>
    </source>
</evidence>
<dbReference type="Proteomes" id="UP000215335">
    <property type="component" value="Unassembled WGS sequence"/>
</dbReference>
<dbReference type="GO" id="GO:0015031">
    <property type="term" value="P:protein transport"/>
    <property type="evidence" value="ECO:0007669"/>
    <property type="project" value="TreeGrafter"/>
</dbReference>
<dbReference type="Pfam" id="PF02752">
    <property type="entry name" value="Arrestin_C"/>
    <property type="match status" value="2"/>
</dbReference>
<dbReference type="AlphaFoldDB" id="A0A232EPN9"/>
<gene>
    <name evidence="4" type="ORF">TSAR_008782</name>
</gene>
<evidence type="ECO:0000313" key="5">
    <source>
        <dbReference type="Proteomes" id="UP000215335"/>
    </source>
</evidence>
<keyword evidence="2" id="KW-0716">Sensory transduction</keyword>
<dbReference type="InterPro" id="IPR011021">
    <property type="entry name" value="Arrestin-like_N"/>
</dbReference>
<accession>A0A232EPN9</accession>
<keyword evidence="5" id="KW-1185">Reference proteome</keyword>
<dbReference type="PANTHER" id="PTHR11188">
    <property type="entry name" value="ARRESTIN DOMAIN CONTAINING PROTEIN"/>
    <property type="match status" value="1"/>
</dbReference>
<dbReference type="InterPro" id="IPR014752">
    <property type="entry name" value="Arrestin-like_C"/>
</dbReference>
<dbReference type="Pfam" id="PF00339">
    <property type="entry name" value="Arrestin_N"/>
    <property type="match status" value="2"/>
</dbReference>
<dbReference type="InterPro" id="IPR050357">
    <property type="entry name" value="Arrestin_domain-protein"/>
</dbReference>
<reference evidence="4 5" key="1">
    <citation type="journal article" date="2017" name="Curr. Biol.">
        <title>The Evolution of Venom by Co-option of Single-Copy Genes.</title>
        <authorList>
            <person name="Martinson E.O."/>
            <person name="Mrinalini"/>
            <person name="Kelkar Y.D."/>
            <person name="Chang C.H."/>
            <person name="Werren J.H."/>
        </authorList>
    </citation>
    <scope>NUCLEOTIDE SEQUENCE [LARGE SCALE GENOMIC DNA]</scope>
    <source>
        <strain evidence="4 5">Alberta</strain>
        <tissue evidence="4">Whole body</tissue>
    </source>
</reference>
<name>A0A232EPN9_9HYME</name>